<dbReference type="AlphaFoldDB" id="A0A0E9VMA1"/>
<organism evidence="2">
    <name type="scientific">Anguilla anguilla</name>
    <name type="common">European freshwater eel</name>
    <name type="synonym">Muraena anguilla</name>
    <dbReference type="NCBI Taxonomy" id="7936"/>
    <lineage>
        <taxon>Eukaryota</taxon>
        <taxon>Metazoa</taxon>
        <taxon>Chordata</taxon>
        <taxon>Craniata</taxon>
        <taxon>Vertebrata</taxon>
        <taxon>Euteleostomi</taxon>
        <taxon>Actinopterygii</taxon>
        <taxon>Neopterygii</taxon>
        <taxon>Teleostei</taxon>
        <taxon>Anguilliformes</taxon>
        <taxon>Anguillidae</taxon>
        <taxon>Anguilla</taxon>
    </lineage>
</organism>
<feature type="region of interest" description="Disordered" evidence="1">
    <location>
        <begin position="1"/>
        <end position="20"/>
    </location>
</feature>
<reference evidence="2" key="1">
    <citation type="submission" date="2014-11" db="EMBL/GenBank/DDBJ databases">
        <authorList>
            <person name="Amaro Gonzalez C."/>
        </authorList>
    </citation>
    <scope>NUCLEOTIDE SEQUENCE</scope>
</reference>
<evidence type="ECO:0000256" key="1">
    <source>
        <dbReference type="SAM" id="MobiDB-lite"/>
    </source>
</evidence>
<sequence length="36" mass="4286">MSWEHSQMEAPRRAHSVSQSEDIWRDKQLFIGHVCC</sequence>
<evidence type="ECO:0000313" key="2">
    <source>
        <dbReference type="EMBL" id="JAH79207.1"/>
    </source>
</evidence>
<dbReference type="EMBL" id="GBXM01029370">
    <property type="protein sequence ID" value="JAH79207.1"/>
    <property type="molecule type" value="Transcribed_RNA"/>
</dbReference>
<protein>
    <submittedName>
        <fullName evidence="2">Uncharacterized protein</fullName>
    </submittedName>
</protein>
<name>A0A0E9VMA1_ANGAN</name>
<accession>A0A0E9VMA1</accession>
<reference evidence="2" key="2">
    <citation type="journal article" date="2015" name="Fish Shellfish Immunol.">
        <title>Early steps in the European eel (Anguilla anguilla)-Vibrio vulnificus interaction in the gills: Role of the RtxA13 toxin.</title>
        <authorList>
            <person name="Callol A."/>
            <person name="Pajuelo D."/>
            <person name="Ebbesson L."/>
            <person name="Teles M."/>
            <person name="MacKenzie S."/>
            <person name="Amaro C."/>
        </authorList>
    </citation>
    <scope>NUCLEOTIDE SEQUENCE</scope>
</reference>
<proteinExistence type="predicted"/>
<feature type="compositionally biased region" description="Basic and acidic residues" evidence="1">
    <location>
        <begin position="1"/>
        <end position="12"/>
    </location>
</feature>